<keyword evidence="6" id="KW-0732">Signal</keyword>
<keyword evidence="3" id="KW-0456">Lyase</keyword>
<dbReference type="PROSITE" id="PS51257">
    <property type="entry name" value="PROKAR_LIPOPROTEIN"/>
    <property type="match status" value="1"/>
</dbReference>
<dbReference type="InterPro" id="IPR005300">
    <property type="entry name" value="MltA_B"/>
</dbReference>
<evidence type="ECO:0000256" key="6">
    <source>
        <dbReference type="SAM" id="SignalP"/>
    </source>
</evidence>
<protein>
    <recommendedName>
        <fullName evidence="2">peptidoglycan lytic exotransglycosylase</fullName>
        <ecNumber evidence="2">4.2.2.n1</ecNumber>
    </recommendedName>
    <alternativeName>
        <fullName evidence="5">Murein hydrolase A</fullName>
    </alternativeName>
</protein>
<dbReference type="InterPro" id="IPR036908">
    <property type="entry name" value="RlpA-like_sf"/>
</dbReference>
<feature type="signal peptide" evidence="6">
    <location>
        <begin position="1"/>
        <end position="19"/>
    </location>
</feature>
<feature type="chain" id="PRO_5027593644" description="peptidoglycan lytic exotransglycosylase" evidence="6">
    <location>
        <begin position="20"/>
        <end position="402"/>
    </location>
</feature>
<sequence length="402" mass="45513">MKHCLVRFCAGTIVCLFIAVLGCVQKPAPPPPKPKAPPKPSLVQLDPRFLKKIRFFDTESRESLRKAVERSIGYFKRFPENKQISIASLSAVFSTGDFIRSLQGFLRLLDSDSLNFQRLSTLFDFYTYSVDGNRVLFTGYYEPVIEGSLVRTPKFSYPLYPLPPDLIKVNLKDFGVNCGISTISGRLDGRRLVPYYTRRDIDNGAIANVKPLFWVKDPVDAFFLQIQGSGVVRLPDGTVRRVGYAGSNGRPYRSIGRYMIEQGFMTEEDMSMQAIKSYFRKHSDRMWEVLWQNESYVFFRWVNEGPKGSINVLLTPMRSIASDPVYYPRGALSYVITLVPGVKGGVRQFAGWVLHQDAGGAIRGPFRIDLFFGTGDDAGNLAGRMKYRGMVLLLLPKKENFR</sequence>
<keyword evidence="4" id="KW-0961">Cell wall biogenesis/degradation</keyword>
<dbReference type="Proteomes" id="UP000886355">
    <property type="component" value="Unassembled WGS sequence"/>
</dbReference>
<dbReference type="EC" id="4.2.2.n1" evidence="2"/>
<dbReference type="InterPro" id="IPR026044">
    <property type="entry name" value="MltA"/>
</dbReference>
<dbReference type="CDD" id="cd14485">
    <property type="entry name" value="mltA_like_LT_A"/>
    <property type="match status" value="1"/>
</dbReference>
<name>A0A7C0WRS7_9BACT</name>
<dbReference type="SUPFAM" id="SSF50685">
    <property type="entry name" value="Barwin-like endoglucanases"/>
    <property type="match status" value="1"/>
</dbReference>
<dbReference type="GO" id="GO:0071555">
    <property type="term" value="P:cell wall organization"/>
    <property type="evidence" value="ECO:0007669"/>
    <property type="project" value="UniProtKB-KW"/>
</dbReference>
<evidence type="ECO:0000256" key="2">
    <source>
        <dbReference type="ARBA" id="ARBA00012587"/>
    </source>
</evidence>
<dbReference type="PIRSF" id="PIRSF019422">
    <property type="entry name" value="MltA"/>
    <property type="match status" value="1"/>
</dbReference>
<dbReference type="GO" id="GO:0019867">
    <property type="term" value="C:outer membrane"/>
    <property type="evidence" value="ECO:0007669"/>
    <property type="project" value="InterPro"/>
</dbReference>
<evidence type="ECO:0000256" key="4">
    <source>
        <dbReference type="ARBA" id="ARBA00023316"/>
    </source>
</evidence>
<evidence type="ECO:0000256" key="1">
    <source>
        <dbReference type="ARBA" id="ARBA00001420"/>
    </source>
</evidence>
<reference evidence="8" key="1">
    <citation type="journal article" date="2020" name="mSystems">
        <title>Genome- and Community-Level Interaction Insights into Carbon Utilization and Element Cycling Functions of Hydrothermarchaeota in Hydrothermal Sediment.</title>
        <authorList>
            <person name="Zhou Z."/>
            <person name="Liu Y."/>
            <person name="Xu W."/>
            <person name="Pan J."/>
            <person name="Luo Z.H."/>
            <person name="Li M."/>
        </authorList>
    </citation>
    <scope>NUCLEOTIDE SEQUENCE [LARGE SCALE GENOMIC DNA]</scope>
    <source>
        <strain evidence="8">HyVt-19</strain>
    </source>
</reference>
<evidence type="ECO:0000256" key="5">
    <source>
        <dbReference type="ARBA" id="ARBA00030918"/>
    </source>
</evidence>
<dbReference type="PANTHER" id="PTHR30124">
    <property type="entry name" value="MEMBRANE-BOUND LYTIC MUREIN TRANSGLYCOSYLASE A"/>
    <property type="match status" value="1"/>
</dbReference>
<evidence type="ECO:0000256" key="3">
    <source>
        <dbReference type="ARBA" id="ARBA00023239"/>
    </source>
</evidence>
<dbReference type="AlphaFoldDB" id="A0A7C0WRS7"/>
<proteinExistence type="predicted"/>
<dbReference type="Gene3D" id="2.40.40.10">
    <property type="entry name" value="RlpA-like domain"/>
    <property type="match status" value="1"/>
</dbReference>
<dbReference type="GO" id="GO:0008933">
    <property type="term" value="F:peptidoglycan lytic transglycosylase activity"/>
    <property type="evidence" value="ECO:0007669"/>
    <property type="project" value="TreeGrafter"/>
</dbReference>
<feature type="domain" description="Lytic transglycosylase MltA" evidence="7">
    <location>
        <begin position="144"/>
        <end position="300"/>
    </location>
</feature>
<accession>A0A7C0WRS7</accession>
<dbReference type="GO" id="GO:0009254">
    <property type="term" value="P:peptidoglycan turnover"/>
    <property type="evidence" value="ECO:0007669"/>
    <property type="project" value="InterPro"/>
</dbReference>
<comment type="catalytic activity">
    <reaction evidence="1">
        <text>Exolytic cleavage of the (1-&gt;4)-beta-glycosidic linkage between N-acetylmuramic acid (MurNAc) and N-acetylglucosamine (GlcNAc) residues in peptidoglycan, from either the reducing or the non-reducing ends of the peptidoglycan chains, with concomitant formation of a 1,6-anhydrobond in the MurNAc residue.</text>
        <dbReference type="EC" id="4.2.2.n1"/>
    </reaction>
</comment>
<dbReference type="GO" id="GO:0004553">
    <property type="term" value="F:hydrolase activity, hydrolyzing O-glycosyl compounds"/>
    <property type="evidence" value="ECO:0007669"/>
    <property type="project" value="InterPro"/>
</dbReference>
<dbReference type="GO" id="GO:0009253">
    <property type="term" value="P:peptidoglycan catabolic process"/>
    <property type="evidence" value="ECO:0007669"/>
    <property type="project" value="TreeGrafter"/>
</dbReference>
<comment type="caution">
    <text evidence="8">The sequence shown here is derived from an EMBL/GenBank/DDBJ whole genome shotgun (WGS) entry which is preliminary data.</text>
</comment>
<gene>
    <name evidence="8" type="ORF">ENG14_02795</name>
</gene>
<dbReference type="SMART" id="SM00925">
    <property type="entry name" value="MltA"/>
    <property type="match status" value="1"/>
</dbReference>
<dbReference type="Pfam" id="PF06725">
    <property type="entry name" value="3D"/>
    <property type="match status" value="1"/>
</dbReference>
<dbReference type="Gene3D" id="2.40.240.50">
    <property type="entry name" value="Barwin-like endoglucanases"/>
    <property type="match status" value="1"/>
</dbReference>
<evidence type="ECO:0000259" key="7">
    <source>
        <dbReference type="SMART" id="SM00925"/>
    </source>
</evidence>
<dbReference type="Pfam" id="PF03562">
    <property type="entry name" value="MltA"/>
    <property type="match status" value="1"/>
</dbReference>
<evidence type="ECO:0000313" key="8">
    <source>
        <dbReference type="EMBL" id="HDL89814.1"/>
    </source>
</evidence>
<dbReference type="PANTHER" id="PTHR30124:SF0">
    <property type="entry name" value="MEMBRANE-BOUND LYTIC MUREIN TRANSGLYCOSYLASE A"/>
    <property type="match status" value="1"/>
</dbReference>
<dbReference type="CDD" id="cd14668">
    <property type="entry name" value="mlta_B"/>
    <property type="match status" value="1"/>
</dbReference>
<dbReference type="InterPro" id="IPR010611">
    <property type="entry name" value="3D_dom"/>
</dbReference>
<dbReference type="EMBL" id="DQZW01000132">
    <property type="protein sequence ID" value="HDL89814.1"/>
    <property type="molecule type" value="Genomic_DNA"/>
</dbReference>
<organism evidence="8">
    <name type="scientific">Thermodesulforhabdus norvegica</name>
    <dbReference type="NCBI Taxonomy" id="39841"/>
    <lineage>
        <taxon>Bacteria</taxon>
        <taxon>Pseudomonadati</taxon>
        <taxon>Thermodesulfobacteriota</taxon>
        <taxon>Syntrophobacteria</taxon>
        <taxon>Syntrophobacterales</taxon>
        <taxon>Thermodesulforhabdaceae</taxon>
        <taxon>Thermodesulforhabdus</taxon>
    </lineage>
</organism>